<evidence type="ECO:0000313" key="2">
    <source>
        <dbReference type="EMBL" id="KIK20055.1"/>
    </source>
</evidence>
<evidence type="ECO:0000256" key="1">
    <source>
        <dbReference type="SAM" id="MobiDB-lite"/>
    </source>
</evidence>
<feature type="non-terminal residue" evidence="2">
    <location>
        <position position="1"/>
    </location>
</feature>
<sequence>LVGELPTLSNLTTVLHLVTQLLHVPASAIDGIRAVAYLLDHVKTTSFKAEFRSTVLPSLSETVANHVVASISLHIASLQDSIIAALLPDITSTRDSVNLLEGKLNILDTLHQHLATNGTDGSCVDLTTLERVKNAVDLVNLSLTDVNMSIDVLLPSLNAMQSQVNSLHKHLTRQTPVIPQGTPPLPPVRLYSDATKTPPPIPSGSGSPGQG</sequence>
<dbReference type="HOGENOM" id="CLU_1305291_0_0_1"/>
<dbReference type="OrthoDB" id="2688261at2759"/>
<dbReference type="AlphaFoldDB" id="A0A0C9Y5R8"/>
<gene>
    <name evidence="2" type="ORF">PISMIDRAFT_106477</name>
</gene>
<keyword evidence="3" id="KW-1185">Reference proteome</keyword>
<dbReference type="STRING" id="765257.A0A0C9Y5R8"/>
<reference evidence="3" key="2">
    <citation type="submission" date="2015-01" db="EMBL/GenBank/DDBJ databases">
        <title>Evolutionary Origins and Diversification of the Mycorrhizal Mutualists.</title>
        <authorList>
            <consortium name="DOE Joint Genome Institute"/>
            <consortium name="Mycorrhizal Genomics Consortium"/>
            <person name="Kohler A."/>
            <person name="Kuo A."/>
            <person name="Nagy L.G."/>
            <person name="Floudas D."/>
            <person name="Copeland A."/>
            <person name="Barry K.W."/>
            <person name="Cichocki N."/>
            <person name="Veneault-Fourrey C."/>
            <person name="LaButti K."/>
            <person name="Lindquist E.A."/>
            <person name="Lipzen A."/>
            <person name="Lundell T."/>
            <person name="Morin E."/>
            <person name="Murat C."/>
            <person name="Riley R."/>
            <person name="Ohm R."/>
            <person name="Sun H."/>
            <person name="Tunlid A."/>
            <person name="Henrissat B."/>
            <person name="Grigoriev I.V."/>
            <person name="Hibbett D.S."/>
            <person name="Martin F."/>
        </authorList>
    </citation>
    <scope>NUCLEOTIDE SEQUENCE [LARGE SCALE GENOMIC DNA]</scope>
    <source>
        <strain evidence="3">441</strain>
    </source>
</reference>
<accession>A0A0C9Y5R8</accession>
<protein>
    <submittedName>
        <fullName evidence="2">Uncharacterized protein</fullName>
    </submittedName>
</protein>
<dbReference type="EMBL" id="KN833772">
    <property type="protein sequence ID" value="KIK20055.1"/>
    <property type="molecule type" value="Genomic_DNA"/>
</dbReference>
<reference evidence="2 3" key="1">
    <citation type="submission" date="2014-04" db="EMBL/GenBank/DDBJ databases">
        <authorList>
            <consortium name="DOE Joint Genome Institute"/>
            <person name="Kuo A."/>
            <person name="Kohler A."/>
            <person name="Costa M.D."/>
            <person name="Nagy L.G."/>
            <person name="Floudas D."/>
            <person name="Copeland A."/>
            <person name="Barry K.W."/>
            <person name="Cichocki N."/>
            <person name="Veneault-Fourrey C."/>
            <person name="LaButti K."/>
            <person name="Lindquist E.A."/>
            <person name="Lipzen A."/>
            <person name="Lundell T."/>
            <person name="Morin E."/>
            <person name="Murat C."/>
            <person name="Sun H."/>
            <person name="Tunlid A."/>
            <person name="Henrissat B."/>
            <person name="Grigoriev I.V."/>
            <person name="Hibbett D.S."/>
            <person name="Martin F."/>
            <person name="Nordberg H.P."/>
            <person name="Cantor M.N."/>
            <person name="Hua S.X."/>
        </authorList>
    </citation>
    <scope>NUCLEOTIDE SEQUENCE [LARGE SCALE GENOMIC DNA]</scope>
    <source>
        <strain evidence="2 3">441</strain>
    </source>
</reference>
<feature type="region of interest" description="Disordered" evidence="1">
    <location>
        <begin position="171"/>
        <end position="211"/>
    </location>
</feature>
<feature type="non-terminal residue" evidence="2">
    <location>
        <position position="211"/>
    </location>
</feature>
<name>A0A0C9Y5R8_9AGAM</name>
<evidence type="ECO:0000313" key="3">
    <source>
        <dbReference type="Proteomes" id="UP000054018"/>
    </source>
</evidence>
<dbReference type="Proteomes" id="UP000054018">
    <property type="component" value="Unassembled WGS sequence"/>
</dbReference>
<organism evidence="2 3">
    <name type="scientific">Pisolithus microcarpus 441</name>
    <dbReference type="NCBI Taxonomy" id="765257"/>
    <lineage>
        <taxon>Eukaryota</taxon>
        <taxon>Fungi</taxon>
        <taxon>Dikarya</taxon>
        <taxon>Basidiomycota</taxon>
        <taxon>Agaricomycotina</taxon>
        <taxon>Agaricomycetes</taxon>
        <taxon>Agaricomycetidae</taxon>
        <taxon>Boletales</taxon>
        <taxon>Sclerodermatineae</taxon>
        <taxon>Pisolithaceae</taxon>
        <taxon>Pisolithus</taxon>
    </lineage>
</organism>
<proteinExistence type="predicted"/>